<dbReference type="InterPro" id="IPR050140">
    <property type="entry name" value="SRY-related_HMG-box_TF-like"/>
</dbReference>
<evidence type="ECO:0000259" key="6">
    <source>
        <dbReference type="PROSITE" id="PS50118"/>
    </source>
</evidence>
<dbReference type="PANTHER" id="PTHR10270:SF323">
    <property type="entry name" value="TRANSCRIPTION FACTOR SOX-14-RELATED"/>
    <property type="match status" value="1"/>
</dbReference>
<comment type="subcellular location">
    <subcellularLocation>
        <location evidence="1">Nucleus</location>
    </subcellularLocation>
</comment>
<dbReference type="PROSITE" id="PS50118">
    <property type="entry name" value="HMG_BOX_2"/>
    <property type="match status" value="1"/>
</dbReference>
<feature type="region of interest" description="Disordered" evidence="5">
    <location>
        <begin position="87"/>
        <end position="125"/>
    </location>
</feature>
<dbReference type="SMART" id="SM00398">
    <property type="entry name" value="HMG"/>
    <property type="match status" value="1"/>
</dbReference>
<dbReference type="GO" id="GO:0030182">
    <property type="term" value="P:neuron differentiation"/>
    <property type="evidence" value="ECO:0007669"/>
    <property type="project" value="TreeGrafter"/>
</dbReference>
<feature type="DNA-binding region" description="HMG box" evidence="4">
    <location>
        <begin position="18"/>
        <end position="86"/>
    </location>
</feature>
<dbReference type="GO" id="GO:0000122">
    <property type="term" value="P:negative regulation of transcription by RNA polymerase II"/>
    <property type="evidence" value="ECO:0007669"/>
    <property type="project" value="TreeGrafter"/>
</dbReference>
<dbReference type="FunFam" id="1.10.30.10:FF:000007">
    <property type="entry name" value="Transcription factor SOX"/>
    <property type="match status" value="1"/>
</dbReference>
<evidence type="ECO:0000313" key="7">
    <source>
        <dbReference type="EMBL" id="KAK7590710.1"/>
    </source>
</evidence>
<dbReference type="InterPro" id="IPR036910">
    <property type="entry name" value="HMG_box_dom_sf"/>
</dbReference>
<name>A0AAN9TIP3_9HEMI</name>
<dbReference type="SUPFAM" id="SSF47095">
    <property type="entry name" value="HMG-box"/>
    <property type="match status" value="1"/>
</dbReference>
<evidence type="ECO:0000313" key="8">
    <source>
        <dbReference type="Proteomes" id="UP001367676"/>
    </source>
</evidence>
<dbReference type="CDD" id="cd22029">
    <property type="entry name" value="HMG-box_SoxC"/>
    <property type="match status" value="1"/>
</dbReference>
<keyword evidence="3 4" id="KW-0539">Nucleus</keyword>
<dbReference type="AlphaFoldDB" id="A0AAN9TIP3"/>
<dbReference type="GO" id="GO:0005634">
    <property type="term" value="C:nucleus"/>
    <property type="evidence" value="ECO:0007669"/>
    <property type="project" value="UniProtKB-SubCell"/>
</dbReference>
<sequence>MIFESWLMETKKNNPNHIKRPMNAFMVWSQIERRKICELQPDMHNAEISKRLGRRWKLLSDEERQPFIEEAERLRLMHLQEYPDYKYRPRKKSVKSSKQSSSASCSPSSNSSSSSTSRPRKMLKKSSVVAAIKLMHKDTNNNRNGGHKGLLSAAAHLTTNEHRHMLGASAAMGASSAAVNSAAIGSSTSATSLAASHKSKGDGTPLFRRNGFIQTSTLSSVDVAKFPYRFTIGPTSRKERTSDQLLDARSMSVQAKVPSSPSCETPDSPESATFYDDSTIASCILNGGGSAASSPTGGATYTSLTGNHHRASSLLDEAAELRRHCATPTTTIIVPIKKEICFSPSGLLLKSASEEDLLSSKDDAIEVDVIDDDDAFLQDCPFIKSEPDDCESESAAIGPVGENPSLADLDSLTDLLQIPNDFKMELGVDDLPSTGLEAATSHCNGATHLEFNCNGEMTEMLSDIGVTNDWVDYTFSNLITPSS</sequence>
<dbReference type="EMBL" id="JBBCAQ010000022">
    <property type="protein sequence ID" value="KAK7590710.1"/>
    <property type="molecule type" value="Genomic_DNA"/>
</dbReference>
<dbReference type="Gene3D" id="1.10.30.10">
    <property type="entry name" value="High mobility group box domain"/>
    <property type="match status" value="1"/>
</dbReference>
<gene>
    <name evidence="7" type="ORF">V9T40_002323</name>
</gene>
<feature type="domain" description="HMG box" evidence="6">
    <location>
        <begin position="18"/>
        <end position="86"/>
    </location>
</feature>
<accession>A0AAN9TIP3</accession>
<dbReference type="GO" id="GO:0000978">
    <property type="term" value="F:RNA polymerase II cis-regulatory region sequence-specific DNA binding"/>
    <property type="evidence" value="ECO:0007669"/>
    <property type="project" value="TreeGrafter"/>
</dbReference>
<protein>
    <recommendedName>
        <fullName evidence="6">HMG box domain-containing protein</fullName>
    </recommendedName>
</protein>
<dbReference type="GO" id="GO:0001228">
    <property type="term" value="F:DNA-binding transcription activator activity, RNA polymerase II-specific"/>
    <property type="evidence" value="ECO:0007669"/>
    <property type="project" value="TreeGrafter"/>
</dbReference>
<proteinExistence type="predicted"/>
<dbReference type="PANTHER" id="PTHR10270">
    <property type="entry name" value="SOX TRANSCRIPTION FACTOR"/>
    <property type="match status" value="1"/>
</dbReference>
<keyword evidence="2 4" id="KW-0238">DNA-binding</keyword>
<comment type="caution">
    <text evidence="7">The sequence shown here is derived from an EMBL/GenBank/DDBJ whole genome shotgun (WGS) entry which is preliminary data.</text>
</comment>
<evidence type="ECO:0000256" key="3">
    <source>
        <dbReference type="ARBA" id="ARBA00023242"/>
    </source>
</evidence>
<reference evidence="7 8" key="1">
    <citation type="submission" date="2024-03" db="EMBL/GenBank/DDBJ databases">
        <title>Adaptation during the transition from Ophiocordyceps entomopathogen to insect associate is accompanied by gene loss and intensified selection.</title>
        <authorList>
            <person name="Ward C.M."/>
            <person name="Onetto C.A."/>
            <person name="Borneman A.R."/>
        </authorList>
    </citation>
    <scope>NUCLEOTIDE SEQUENCE [LARGE SCALE GENOMIC DNA]</scope>
    <source>
        <strain evidence="7">AWRI1</strain>
        <tissue evidence="7">Single Adult Female</tissue>
    </source>
</reference>
<dbReference type="Pfam" id="PF00505">
    <property type="entry name" value="HMG_box"/>
    <property type="match status" value="1"/>
</dbReference>
<keyword evidence="8" id="KW-1185">Reference proteome</keyword>
<dbReference type="InterPro" id="IPR009071">
    <property type="entry name" value="HMG_box_dom"/>
</dbReference>
<feature type="compositionally biased region" description="Low complexity" evidence="5">
    <location>
        <begin position="96"/>
        <end position="117"/>
    </location>
</feature>
<organism evidence="7 8">
    <name type="scientific">Parthenolecanium corni</name>
    <dbReference type="NCBI Taxonomy" id="536013"/>
    <lineage>
        <taxon>Eukaryota</taxon>
        <taxon>Metazoa</taxon>
        <taxon>Ecdysozoa</taxon>
        <taxon>Arthropoda</taxon>
        <taxon>Hexapoda</taxon>
        <taxon>Insecta</taxon>
        <taxon>Pterygota</taxon>
        <taxon>Neoptera</taxon>
        <taxon>Paraneoptera</taxon>
        <taxon>Hemiptera</taxon>
        <taxon>Sternorrhyncha</taxon>
        <taxon>Coccoidea</taxon>
        <taxon>Coccidae</taxon>
        <taxon>Parthenolecanium</taxon>
    </lineage>
</organism>
<feature type="region of interest" description="Disordered" evidence="5">
    <location>
        <begin position="251"/>
        <end position="271"/>
    </location>
</feature>
<evidence type="ECO:0000256" key="2">
    <source>
        <dbReference type="ARBA" id="ARBA00023125"/>
    </source>
</evidence>
<evidence type="ECO:0000256" key="4">
    <source>
        <dbReference type="PROSITE-ProRule" id="PRU00267"/>
    </source>
</evidence>
<evidence type="ECO:0000256" key="1">
    <source>
        <dbReference type="ARBA" id="ARBA00004123"/>
    </source>
</evidence>
<dbReference type="Proteomes" id="UP001367676">
    <property type="component" value="Unassembled WGS sequence"/>
</dbReference>
<dbReference type="GO" id="GO:0007420">
    <property type="term" value="P:brain development"/>
    <property type="evidence" value="ECO:0007669"/>
    <property type="project" value="TreeGrafter"/>
</dbReference>
<evidence type="ECO:0000256" key="5">
    <source>
        <dbReference type="SAM" id="MobiDB-lite"/>
    </source>
</evidence>